<evidence type="ECO:0000313" key="3">
    <source>
        <dbReference type="Proteomes" id="UP001498398"/>
    </source>
</evidence>
<protein>
    <recommendedName>
        <fullName evidence="1">F-box domain-containing protein</fullName>
    </recommendedName>
</protein>
<dbReference type="SUPFAM" id="SSF52047">
    <property type="entry name" value="RNI-like"/>
    <property type="match status" value="1"/>
</dbReference>
<comment type="caution">
    <text evidence="2">The sequence shown here is derived from an EMBL/GenBank/DDBJ whole genome shotgun (WGS) entry which is preliminary data.</text>
</comment>
<dbReference type="InterPro" id="IPR032675">
    <property type="entry name" value="LRR_dom_sf"/>
</dbReference>
<evidence type="ECO:0000259" key="1">
    <source>
        <dbReference type="Pfam" id="PF12937"/>
    </source>
</evidence>
<dbReference type="Pfam" id="PF12937">
    <property type="entry name" value="F-box-like"/>
    <property type="match status" value="1"/>
</dbReference>
<dbReference type="InterPro" id="IPR001810">
    <property type="entry name" value="F-box_dom"/>
</dbReference>
<dbReference type="Gene3D" id="1.20.1280.50">
    <property type="match status" value="1"/>
</dbReference>
<dbReference type="Gene3D" id="3.80.10.10">
    <property type="entry name" value="Ribonuclease Inhibitor"/>
    <property type="match status" value="1"/>
</dbReference>
<dbReference type="Proteomes" id="UP001498398">
    <property type="component" value="Unassembled WGS sequence"/>
</dbReference>
<evidence type="ECO:0000313" key="2">
    <source>
        <dbReference type="EMBL" id="KAK7470066.1"/>
    </source>
</evidence>
<proteinExistence type="predicted"/>
<organism evidence="2 3">
    <name type="scientific">Marasmiellus scandens</name>
    <dbReference type="NCBI Taxonomy" id="2682957"/>
    <lineage>
        <taxon>Eukaryota</taxon>
        <taxon>Fungi</taxon>
        <taxon>Dikarya</taxon>
        <taxon>Basidiomycota</taxon>
        <taxon>Agaricomycotina</taxon>
        <taxon>Agaricomycetes</taxon>
        <taxon>Agaricomycetidae</taxon>
        <taxon>Agaricales</taxon>
        <taxon>Marasmiineae</taxon>
        <taxon>Omphalotaceae</taxon>
        <taxon>Marasmiellus</taxon>
    </lineage>
</organism>
<gene>
    <name evidence="2" type="ORF">VKT23_001504</name>
</gene>
<name>A0ABR1JZ20_9AGAR</name>
<feature type="domain" description="F-box" evidence="1">
    <location>
        <begin position="75"/>
        <end position="129"/>
    </location>
</feature>
<accession>A0ABR1JZ20</accession>
<dbReference type="EMBL" id="JBANRG010000002">
    <property type="protein sequence ID" value="KAK7470066.1"/>
    <property type="molecule type" value="Genomic_DNA"/>
</dbReference>
<sequence length="549" mass="62284">MNKTPFSHLFGINHAASPSETNEILQFLIQPYENLYHLDSEISRLEAALFSLKQERNAVQQLIDAHKALLSPARRLPPDILSQIFVRCLPEDRNATRSLTDAPLSLGRVCRLWRQVASVTPHLWTSIHIALPENVDIHYLCGAVDNWRNGVEAWLSKSGALPLSISFYASASGDVWSLMNGGQPLVALDDAVQRLFDSITIHLRRWEKIELAANARFLRSFKASLESNCPGWRDEQLLGLHTYRLTRITANAHGDSGINTIGFFCGFQAPNIHDIKCFNIRSLPQHIGSFGTGLSRLEFRPSDTNLKVHEAMGVFSRFNSLQFCSFAVEIKDSGVQYLGLDYYIHLPFLHTLRLFMRLKTHVQLDNIFFHHLSTPVLRSLKIEWEGLSWDHAPYLSLFTLNNQIEEFDVHSWHLTLDGLVECLGLLPNLTKLSIRNDPKTNSIIHALTLPAQSTLLCPLLKQLHIYDPTKPNYQNVMDYVRARFGTGASTLHLGDCVLKILPKNPEVYGRPAAPRSIWSLEKELDEYRRRGMQIDFGYSSVNDSPFLGQ</sequence>
<reference evidence="2 3" key="1">
    <citation type="submission" date="2024-01" db="EMBL/GenBank/DDBJ databases">
        <title>A draft genome for the cacao thread blight pathogen Marasmiellus scandens.</title>
        <authorList>
            <person name="Baruah I.K."/>
            <person name="Leung J."/>
            <person name="Bukari Y."/>
            <person name="Amoako-Attah I."/>
            <person name="Meinhardt L.W."/>
            <person name="Bailey B.A."/>
            <person name="Cohen S.P."/>
        </authorList>
    </citation>
    <scope>NUCLEOTIDE SEQUENCE [LARGE SCALE GENOMIC DNA]</scope>
    <source>
        <strain evidence="2 3">GH-19</strain>
    </source>
</reference>
<keyword evidence="3" id="KW-1185">Reference proteome</keyword>